<dbReference type="SMART" id="SM01359">
    <property type="entry name" value="A2M_N_2"/>
    <property type="match status" value="1"/>
</dbReference>
<feature type="signal peptide" evidence="3">
    <location>
        <begin position="1"/>
        <end position="28"/>
    </location>
</feature>
<feature type="domain" description="Alpha-2-macroglobulin" evidence="5">
    <location>
        <begin position="1167"/>
        <end position="1256"/>
    </location>
</feature>
<evidence type="ECO:0000313" key="6">
    <source>
        <dbReference type="EMBL" id="OCX72144.1"/>
    </source>
</evidence>
<comment type="similarity">
    <text evidence="1">Belongs to the protease inhibitor I39 (alpha-2-macroglobulin) family. Bacterial alpha-2-macroglobulin subfamily.</text>
</comment>
<evidence type="ECO:0000259" key="4">
    <source>
        <dbReference type="SMART" id="SM01359"/>
    </source>
</evidence>
<dbReference type="SUPFAM" id="SSF48239">
    <property type="entry name" value="Terpenoid cyclases/Protein prenyltransferases"/>
    <property type="match status" value="1"/>
</dbReference>
<dbReference type="Pfam" id="PF17962">
    <property type="entry name" value="bMG6"/>
    <property type="match status" value="1"/>
</dbReference>
<dbReference type="RefSeq" id="WP_024894379.1">
    <property type="nucleotide sequence ID" value="NZ_LWRZ01000200.1"/>
</dbReference>
<evidence type="ECO:0000259" key="5">
    <source>
        <dbReference type="SMART" id="SM01360"/>
    </source>
</evidence>
<evidence type="ECO:0000256" key="2">
    <source>
        <dbReference type="SAM" id="MobiDB-lite"/>
    </source>
</evidence>
<evidence type="ECO:0000256" key="3">
    <source>
        <dbReference type="SAM" id="SignalP"/>
    </source>
</evidence>
<dbReference type="InterPro" id="IPR008930">
    <property type="entry name" value="Terpenoid_cyclase/PrenylTrfase"/>
</dbReference>
<dbReference type="PIRSF" id="PIRSF038980">
    <property type="entry name" value="A2M_bac"/>
    <property type="match status" value="1"/>
</dbReference>
<feature type="compositionally biased region" description="Polar residues" evidence="2">
    <location>
        <begin position="37"/>
        <end position="49"/>
    </location>
</feature>
<feature type="domain" description="Alpha-2-macroglobulin bait region" evidence="4">
    <location>
        <begin position="970"/>
        <end position="1107"/>
    </location>
</feature>
<feature type="chain" id="PRO_5008663404" evidence="3">
    <location>
        <begin position="29"/>
        <end position="1829"/>
    </location>
</feature>
<name>A0A1C2I835_ACITH</name>
<dbReference type="Pfam" id="PF17972">
    <property type="entry name" value="bMG5"/>
    <property type="match status" value="1"/>
</dbReference>
<sequence length="1829" mass="196709">MTQHKISSRLLWIVITLLLVLIALAAWAFSTRQDATAHSSKTHNNQTSRSADHAGKTSPPQAPNHSEVTNANNTLPAASTISTPRATTVPVVNLSRTLPGLGNDAENYSSTLESSALGQSFRKKCQDKEKAILNALQSGNTAQAATLQKQYESWKQQERSAALSKADQAYSAGDWPAAVKDYQQRIALEDNTDPQIWWHLANALQKRDRSSAKETKYAAYLAYDRNIYSQKPDVTLLLPTLQILQKALAAEDDHLGEIHLLEAMYRAYPGNAQVAVDLKKTVMHYGFKVQKITPDTNQFPTRTCVQFTAPLSEAPDFHASNWVTFSPAQAHVAVVRENGGICVSGLPAGSSIQMHIRAGLPAIAGAVLTSAQTVTLTLPNRSPSIITDTGRFIIPASLPPAVGFSSINISRVKLKINRVPERALLAFVANHPLLNQDESESTLNNQNSLTIWQGSADIPHFSANRLMHSILPLPKILQKPGLYAIEISPGDGTPNPNGGLNGVQLVLRTNLAPTVWQGRNGLYVQIRHYTDASPWSGVSVKLIAQDNDILQTVQTNADGIAFFPKPILQGSGGQSPAALHIYGPDNEFTLFNLENSSLNLSGRGISGRPALQPVSPFLWLDRGIYRPGETVHVAAIYRSAAGQPLNLPLHLIVRRPGGQVFLDTVPKLSDDDAIAVPVKLPLAAQDGNWSVSLATGLKEPALAQESFTVSAFVPPTLAVKLGTAKPIPAGQALRWPVEARYLYGAPGGHLSGTARISLSSGPTPYPQWQNYRFGLHSEIFTAPVQEPTLPDTDAEGQTQVPINLQKLPDSTRFLEAHVAVSINEPSGRPVSSEIVLPVTPDHPLIGIENAFKNDTVAAGKIPEFHIVALAPDGKPSAMPVQIEVVRQSSQWNISMQHGVASWGYSYVDHPVLKKNISLPAGHAYTLQLPVLDYGRYRLRVVEARGGLAASSAIFYSGWQTSANPGVPQRVSVRSNTAEYAAGSTADIHIDAPFGGPAVLVLANDKILSLKNFNLPKGGITLHIPVEKSWGAGAYALVDVFRPASASEAPERAIGLTWLGLKPGERAIPVHFDVQPVYRPRQIIRIPVKTRPGAYVTLAAVDQGILNLTQFPNPNPLHHFFGKRRLDISVADNYAALLARPTGYEALLQNGAGANFGPAVRPIPQKVVALFAGPVQANSAGLAELPIDVPEFNGALHLMAVTWQGDAVGAGDADIIVRNRLIANLLLPRFLSPGDGAEATLMLQNLKLPAGDYQSVVTATGPIQVGNNGQHKTFLKVQAMHLLPVTLTGTGEGTAHLTLRITGPGGYQLIRHWDMVVHSTQPPVSKNHRLTLAAGSQHLLKPDLQGFIPGSSTTAVTLGNTLPFNPKAYVQALYQDWHCHSLLNAASQGLPLTILKPPLITPEQAAKLQDYVNQVLNDQRYDGAFGLWSNNGDAQPWLTAFATEFLLRAQKAGATVPQPTIDQALHWLSNEVEEESHPVFDRIYAVYDLSLAGKAPAGAIRMLARHMDQLTMPLALAQLGSALNTIGERHLAEQALQKAIKSQGPIGGDWWWGRSDWDAAFGSPLRDAWAVPTIIAQTGLMPDAMVKLRQNLPGAGLEPDSLTTQELAWALYADGVLGGNNQPVHVQWGQRTIQQTGPVVLPLRQAINIRNLGSKALTVALSTTGITSSPPPAADQGMTVSQAFYSLSGKPLQPDSLPQNTVFVVVLKGSISDNLPHRALLNMGLPPGWELAGDPSAGKVHGLPWLKNLSTPEATAATDDRYEAAFKMSPKDSQAFDGDGIPDFKTAILLRAVTPGHYLLPGVTLSDMFHPSIFARSAGRKVSVTAPPAS</sequence>
<proteinExistence type="inferred from homology"/>
<dbReference type="CDD" id="cd02891">
    <property type="entry name" value="A2M_like"/>
    <property type="match status" value="1"/>
</dbReference>
<evidence type="ECO:0000313" key="7">
    <source>
        <dbReference type="Proteomes" id="UP000094893"/>
    </source>
</evidence>
<dbReference type="InterPro" id="IPR002890">
    <property type="entry name" value="MG2"/>
</dbReference>
<dbReference type="Pfam" id="PF07703">
    <property type="entry name" value="A2M_BRD"/>
    <property type="match status" value="1"/>
</dbReference>
<dbReference type="InterPro" id="IPR011625">
    <property type="entry name" value="A2M_N_BRD"/>
</dbReference>
<gene>
    <name evidence="6" type="ORF">A6P07_10620</name>
</gene>
<dbReference type="Gene3D" id="2.60.40.1930">
    <property type="match status" value="1"/>
</dbReference>
<dbReference type="InterPro" id="IPR001599">
    <property type="entry name" value="Macroglobln_a2"/>
</dbReference>
<dbReference type="InterPro" id="IPR026284">
    <property type="entry name" value="A2MG_proteobact"/>
</dbReference>
<dbReference type="InterPro" id="IPR021868">
    <property type="entry name" value="Alpha_2_Macroglob_MG3"/>
</dbReference>
<dbReference type="GO" id="GO:0004866">
    <property type="term" value="F:endopeptidase inhibitor activity"/>
    <property type="evidence" value="ECO:0007669"/>
    <property type="project" value="InterPro"/>
</dbReference>
<dbReference type="eggNOG" id="COG2373">
    <property type="taxonomic scope" value="Bacteria"/>
</dbReference>
<evidence type="ECO:0000256" key="1">
    <source>
        <dbReference type="ARBA" id="ARBA00010556"/>
    </source>
</evidence>
<comment type="caution">
    <text evidence="6">The sequence shown here is derived from an EMBL/GenBank/DDBJ whole genome shotgun (WGS) entry which is preliminary data.</text>
</comment>
<accession>A0A1C2I835</accession>
<organism evidence="6 7">
    <name type="scientific">Acidithiobacillus thiooxidans</name>
    <name type="common">Thiobacillus thiooxidans</name>
    <dbReference type="NCBI Taxonomy" id="930"/>
    <lineage>
        <taxon>Bacteria</taxon>
        <taxon>Pseudomonadati</taxon>
        <taxon>Pseudomonadota</taxon>
        <taxon>Acidithiobacillia</taxon>
        <taxon>Acidithiobacillales</taxon>
        <taxon>Acidithiobacillaceae</taxon>
        <taxon>Acidithiobacillus</taxon>
    </lineage>
</organism>
<dbReference type="InterPro" id="IPR041462">
    <property type="entry name" value="Bact_A2M_MG6"/>
</dbReference>
<dbReference type="STRING" id="930.GCA_002079865_00653"/>
<dbReference type="InterPro" id="IPR041203">
    <property type="entry name" value="Bact_A2M_MG5"/>
</dbReference>
<dbReference type="Gene3D" id="1.50.10.20">
    <property type="match status" value="1"/>
</dbReference>
<reference evidence="6 7" key="1">
    <citation type="journal article" date="2016" name="Int. J. Mol. Sci.">
        <title>Comparative genomics of the extreme acidophile Acidithiobacillus thiooxidans reveals intraspecific divergence and niche adaptation.</title>
        <authorList>
            <person name="Zhang X."/>
            <person name="Feng X."/>
            <person name="Tao J."/>
            <person name="Ma L."/>
            <person name="Xiao Y."/>
            <person name="Liang Y."/>
            <person name="Liu X."/>
            <person name="Yin H."/>
        </authorList>
    </citation>
    <scope>NUCLEOTIDE SEQUENCE [LARGE SCALE GENOMIC DNA]</scope>
    <source>
        <strain evidence="6 7">A02</strain>
    </source>
</reference>
<dbReference type="InterPro" id="IPR051802">
    <property type="entry name" value="YfhM-like"/>
</dbReference>
<keyword evidence="3" id="KW-0732">Signal</keyword>
<dbReference type="PANTHER" id="PTHR40094:SF1">
    <property type="entry name" value="UBIQUITIN DOMAIN-CONTAINING PROTEIN"/>
    <property type="match status" value="1"/>
</dbReference>
<dbReference type="SMART" id="SM01360">
    <property type="entry name" value="A2M"/>
    <property type="match status" value="1"/>
</dbReference>
<dbReference type="Proteomes" id="UP000094893">
    <property type="component" value="Unassembled WGS sequence"/>
</dbReference>
<dbReference type="Pfam" id="PF11974">
    <property type="entry name" value="bMG3"/>
    <property type="match status" value="1"/>
</dbReference>
<feature type="region of interest" description="Disordered" evidence="2">
    <location>
        <begin position="37"/>
        <end position="82"/>
    </location>
</feature>
<dbReference type="PANTHER" id="PTHR40094">
    <property type="entry name" value="ALPHA-2-MACROGLOBULIN HOMOLOG"/>
    <property type="match status" value="1"/>
</dbReference>
<feature type="compositionally biased region" description="Polar residues" evidence="2">
    <location>
        <begin position="63"/>
        <end position="82"/>
    </location>
</feature>
<dbReference type="EMBL" id="LWSA01000150">
    <property type="protein sequence ID" value="OCX72144.1"/>
    <property type="molecule type" value="Genomic_DNA"/>
</dbReference>
<dbReference type="Pfam" id="PF01835">
    <property type="entry name" value="MG2"/>
    <property type="match status" value="1"/>
</dbReference>
<protein>
    <submittedName>
        <fullName evidence="6">Alpha-2-macroglobulin</fullName>
    </submittedName>
</protein>